<dbReference type="eggNOG" id="COG0031">
    <property type="taxonomic scope" value="Bacteria"/>
</dbReference>
<keyword evidence="3" id="KW-0028">Amino-acid biosynthesis</keyword>
<evidence type="ECO:0000256" key="1">
    <source>
        <dbReference type="ARBA" id="ARBA00001933"/>
    </source>
</evidence>
<evidence type="ECO:0000313" key="8">
    <source>
        <dbReference type="EMBL" id="EFI83377.1"/>
    </source>
</evidence>
<evidence type="ECO:0000313" key="9">
    <source>
        <dbReference type="Proteomes" id="UP000010119"/>
    </source>
</evidence>
<proteinExistence type="inferred from homology"/>
<dbReference type="GO" id="GO:0004124">
    <property type="term" value="F:cysteine synthase activity"/>
    <property type="evidence" value="ECO:0007669"/>
    <property type="project" value="UniProtKB-EC"/>
</dbReference>
<accession>D7UYG0</accession>
<dbReference type="InterPro" id="IPR036052">
    <property type="entry name" value="TrpB-like_PALP_sf"/>
</dbReference>
<gene>
    <name evidence="8" type="primary">srpG</name>
    <name evidence="8" type="ORF">HMPREF0556_12062</name>
</gene>
<dbReference type="SUPFAM" id="SSF53686">
    <property type="entry name" value="Tryptophan synthase beta subunit-like PLP-dependent enzymes"/>
    <property type="match status" value="1"/>
</dbReference>
<protein>
    <submittedName>
        <fullName evidence="8">Pyridoxal-phosphate dependent protein</fullName>
        <ecNumber evidence="8">2.5.1.47</ecNumber>
    </submittedName>
</protein>
<comment type="caution">
    <text evidence="8">The sequence shown here is derived from an EMBL/GenBank/DDBJ whole genome shotgun (WGS) entry which is preliminary data.</text>
</comment>
<evidence type="ECO:0000256" key="6">
    <source>
        <dbReference type="ARBA" id="ARBA00023192"/>
    </source>
</evidence>
<evidence type="ECO:0000256" key="2">
    <source>
        <dbReference type="ARBA" id="ARBA00007103"/>
    </source>
</evidence>
<dbReference type="EC" id="2.5.1.47" evidence="8"/>
<dbReference type="Pfam" id="PF00291">
    <property type="entry name" value="PALP"/>
    <property type="match status" value="1"/>
</dbReference>
<dbReference type="InterPro" id="IPR050214">
    <property type="entry name" value="Cys_Synth/Cystath_Beta-Synth"/>
</dbReference>
<keyword evidence="4 8" id="KW-0808">Transferase</keyword>
<dbReference type="CDD" id="cd01561">
    <property type="entry name" value="CBS_like"/>
    <property type="match status" value="1"/>
</dbReference>
<comment type="cofactor">
    <cofactor evidence="1">
        <name>pyridoxal 5'-phosphate</name>
        <dbReference type="ChEBI" id="CHEBI:597326"/>
    </cofactor>
</comment>
<keyword evidence="6" id="KW-0198">Cysteine biosynthesis</keyword>
<name>D7UYG0_LISGR</name>
<dbReference type="Proteomes" id="UP000010119">
    <property type="component" value="Unassembled WGS sequence"/>
</dbReference>
<dbReference type="STRING" id="525367.HMPREF0556_12062"/>
<evidence type="ECO:0000256" key="5">
    <source>
        <dbReference type="ARBA" id="ARBA00022898"/>
    </source>
</evidence>
<dbReference type="InterPro" id="IPR001216">
    <property type="entry name" value="P-phosphate_BS"/>
</dbReference>
<evidence type="ECO:0000259" key="7">
    <source>
        <dbReference type="Pfam" id="PF00291"/>
    </source>
</evidence>
<sequence length="331" mass="36148">MAYVHFTLFFYLDFQKDRRIMMLISRIQELIGNTPLLEVTGFSVPNNNKIYAKLEMFNPGGSMKDRLGAMLIAEGFKRGLITENTTIIEPTAGNTGIGIALAALEHHLPVVLVVPEQFSFEKQELMKALGAKIIHTEASLGIKGAIAKAKSLQEEIGNTYLPLQFYNQANPKAYYETLGPELVADLAKIDSFLAGVGSGGTFSGTAAYLKEQFPAIRLAMVEPEGSILNGGSAGSHDTEGIGVEFIPPFMEQLAIDAIYTIADSEAFYFTKELARRTGVFVGSSSGAAFAAAMKEAKQIENSNIVTVFADSSERYLSKDIYHYTNKLEEKK</sequence>
<dbReference type="AlphaFoldDB" id="D7UYG0"/>
<organism evidence="8 9">
    <name type="scientific">Listeria grayi DSM 20601</name>
    <dbReference type="NCBI Taxonomy" id="525367"/>
    <lineage>
        <taxon>Bacteria</taxon>
        <taxon>Bacillati</taxon>
        <taxon>Bacillota</taxon>
        <taxon>Bacilli</taxon>
        <taxon>Bacillales</taxon>
        <taxon>Listeriaceae</taxon>
        <taxon>Listeria</taxon>
    </lineage>
</organism>
<comment type="similarity">
    <text evidence="2">Belongs to the cysteine synthase/cystathionine beta-synthase family.</text>
</comment>
<dbReference type="FunFam" id="3.40.50.1100:FF:000016">
    <property type="entry name" value="Cysteine synthase A"/>
    <property type="match status" value="1"/>
</dbReference>
<dbReference type="PANTHER" id="PTHR10314">
    <property type="entry name" value="CYSTATHIONINE BETA-SYNTHASE"/>
    <property type="match status" value="1"/>
</dbReference>
<dbReference type="HOGENOM" id="CLU_021018_1_0_9"/>
<dbReference type="Gene3D" id="3.40.50.1100">
    <property type="match status" value="2"/>
</dbReference>
<keyword evidence="5" id="KW-0663">Pyridoxal phosphate</keyword>
<dbReference type="FunFam" id="3.40.50.1100:FF:000118">
    <property type="entry name" value="Related to CYS4-cystathionine beta-synthase"/>
    <property type="match status" value="1"/>
</dbReference>
<evidence type="ECO:0000256" key="4">
    <source>
        <dbReference type="ARBA" id="ARBA00022679"/>
    </source>
</evidence>
<dbReference type="GO" id="GO:0006535">
    <property type="term" value="P:cysteine biosynthetic process from serine"/>
    <property type="evidence" value="ECO:0007669"/>
    <property type="project" value="InterPro"/>
</dbReference>
<dbReference type="PROSITE" id="PS00901">
    <property type="entry name" value="CYS_SYNTHASE"/>
    <property type="match status" value="1"/>
</dbReference>
<feature type="domain" description="Tryptophan synthase beta chain-like PALP" evidence="7">
    <location>
        <begin position="28"/>
        <end position="310"/>
    </location>
</feature>
<evidence type="ECO:0000256" key="3">
    <source>
        <dbReference type="ARBA" id="ARBA00022605"/>
    </source>
</evidence>
<keyword evidence="9" id="KW-1185">Reference proteome</keyword>
<dbReference type="EMBL" id="ACCR02000005">
    <property type="protein sequence ID" value="EFI83377.1"/>
    <property type="molecule type" value="Genomic_DNA"/>
</dbReference>
<reference evidence="8" key="1">
    <citation type="submission" date="2010-06" db="EMBL/GenBank/DDBJ databases">
        <authorList>
            <person name="Muzny D."/>
            <person name="Qin X."/>
            <person name="Buhay C."/>
            <person name="Dugan-Rocha S."/>
            <person name="Ding Y."/>
            <person name="Chen G."/>
            <person name="Hawes A."/>
            <person name="Holder M."/>
            <person name="Jhangiani S."/>
            <person name="Johnson A."/>
            <person name="Khan Z."/>
            <person name="Li Z."/>
            <person name="Liu W."/>
            <person name="Liu X."/>
            <person name="Perez L."/>
            <person name="Shen H."/>
            <person name="Wang Q."/>
            <person name="Watt J."/>
            <person name="Xi L."/>
            <person name="Xin Y."/>
            <person name="Zhou J."/>
            <person name="Deng J."/>
            <person name="Jiang H."/>
            <person name="Liu Y."/>
            <person name="Qu J."/>
            <person name="Song X.-Z."/>
            <person name="Zhang L."/>
            <person name="Villasana D."/>
            <person name="Johnson A."/>
            <person name="Liu J."/>
            <person name="Liyanage D."/>
            <person name="Lorensuhewa L."/>
            <person name="Robinson T."/>
            <person name="Song A."/>
            <person name="Song B.-B."/>
            <person name="Dinh H."/>
            <person name="Thornton R."/>
            <person name="Coyle M."/>
            <person name="Francisco L."/>
            <person name="Jackson L."/>
            <person name="Javaid M."/>
            <person name="Korchina V."/>
            <person name="Kovar C."/>
            <person name="Mata R."/>
            <person name="Mathew T."/>
            <person name="Ngo R."/>
            <person name="Nguyen L."/>
            <person name="Nguyen N."/>
            <person name="Okwuonu G."/>
            <person name="Ongeri F."/>
            <person name="Pham C."/>
            <person name="Simmons D."/>
            <person name="Wilczek-Boney K."/>
            <person name="Hale W."/>
            <person name="Jakkamsetti A."/>
            <person name="Pham P."/>
            <person name="Ruth R."/>
            <person name="San Lucas F."/>
            <person name="Warren J."/>
            <person name="Zhang J."/>
            <person name="Zhao Z."/>
            <person name="Zhou C."/>
            <person name="Zhu D."/>
            <person name="Lee S."/>
            <person name="Bess C."/>
            <person name="Blankenburg K."/>
            <person name="Forbes L."/>
            <person name="Fu Q."/>
            <person name="Gubbala S."/>
            <person name="Hirani K."/>
            <person name="Jayaseelan J.C."/>
            <person name="Lara F."/>
            <person name="Munidasa M."/>
            <person name="Palculict T."/>
            <person name="Patil S."/>
            <person name="Pu L.-L."/>
            <person name="Saada N."/>
            <person name="Tang L."/>
            <person name="Weissenberger G."/>
            <person name="Zhu Y."/>
            <person name="Hemphill L."/>
            <person name="Shang Y."/>
            <person name="Youmans B."/>
            <person name="Ayvaz T."/>
            <person name="Ross M."/>
            <person name="Santibanez J."/>
            <person name="Aqrawi P."/>
            <person name="Gross S."/>
            <person name="Joshi V."/>
            <person name="Fowler G."/>
            <person name="Nazareth L."/>
            <person name="Reid J."/>
            <person name="Worley K."/>
            <person name="Petrosino J."/>
            <person name="Highlander S."/>
            <person name="Gibbs R."/>
        </authorList>
    </citation>
    <scope>NUCLEOTIDE SEQUENCE [LARGE SCALE GENOMIC DNA]</scope>
    <source>
        <strain evidence="8">DSM 20601</strain>
    </source>
</reference>
<dbReference type="InterPro" id="IPR001926">
    <property type="entry name" value="TrpB-like_PALP"/>
</dbReference>